<keyword evidence="4" id="KW-0012">Acyltransferase</keyword>
<evidence type="ECO:0000259" key="3">
    <source>
        <dbReference type="Pfam" id="PF01757"/>
    </source>
</evidence>
<dbReference type="OrthoDB" id="5171428at2"/>
<keyword evidence="5" id="KW-1185">Reference proteome</keyword>
<feature type="transmembrane region" description="Helical" evidence="2">
    <location>
        <begin position="79"/>
        <end position="99"/>
    </location>
</feature>
<keyword evidence="2" id="KW-0812">Transmembrane</keyword>
<feature type="transmembrane region" description="Helical" evidence="2">
    <location>
        <begin position="255"/>
        <end position="274"/>
    </location>
</feature>
<protein>
    <submittedName>
        <fullName evidence="4">Peptidoglycan/LPS O-acetylase OafA/YrhL, contains acyltransferase and SGNH-hydrolase domains</fullName>
    </submittedName>
</protein>
<proteinExistence type="predicted"/>
<keyword evidence="4" id="KW-0378">Hydrolase</keyword>
<dbReference type="Proteomes" id="UP000184440">
    <property type="component" value="Unassembled WGS sequence"/>
</dbReference>
<dbReference type="GO" id="GO:0016747">
    <property type="term" value="F:acyltransferase activity, transferring groups other than amino-acyl groups"/>
    <property type="evidence" value="ECO:0007669"/>
    <property type="project" value="InterPro"/>
</dbReference>
<sequence>MITDVSERPTRNRDLYLDALRTAAIIRVVTYHTFGGSWLSWVFPAMGVMFALAGGLMVRSLDRQPALTVVRNRFRRLLPALWLFGLVIIPVMIWGGGALNTWTDPNTGEPVPLWKLVFWVLPVFDPPGNEFGTNFTVVLWYLRTYLWLVALSPLLLKAFRRWPVPTLIAPLAIVVVQSFGIIPGPDEGQVWDLLSTLGMFAPCWMLGFAHRTGKLAKVPLPALLGIAAACGVAGVAWALNHPIEGEPGSTYDLNGIPLGQALWSIAFIIPLLRFAPDAGWIGRTPFLGRLVALVNARAVTIYLWHNVMIDASFPVDDWLTRFGPVAGVVESPAWDFLMIWILTAGAVVLFGWVEDLAARRKPRLFPVGPSAAQRRAEYAAERRAEYAAERAAAAEPPTPVGAAPVPARPQHAAARPRGPYREQPTHAYPVQRSAPRHGGPSERY</sequence>
<gene>
    <name evidence="4" type="ORF">SAMN05443668_104242</name>
</gene>
<keyword evidence="2" id="KW-0472">Membrane</keyword>
<evidence type="ECO:0000256" key="1">
    <source>
        <dbReference type="SAM" id="MobiDB-lite"/>
    </source>
</evidence>
<name>A0A1M7Q7I0_9ACTN</name>
<dbReference type="STRING" id="134849.SAMN05443668_104242"/>
<evidence type="ECO:0000313" key="5">
    <source>
        <dbReference type="Proteomes" id="UP000184440"/>
    </source>
</evidence>
<dbReference type="RefSeq" id="WP_073257763.1">
    <property type="nucleotide sequence ID" value="NZ_FRCS01000004.1"/>
</dbReference>
<dbReference type="GO" id="GO:0016787">
    <property type="term" value="F:hydrolase activity"/>
    <property type="evidence" value="ECO:0007669"/>
    <property type="project" value="UniProtKB-KW"/>
</dbReference>
<evidence type="ECO:0000313" key="4">
    <source>
        <dbReference type="EMBL" id="SHN26285.1"/>
    </source>
</evidence>
<keyword evidence="2" id="KW-1133">Transmembrane helix</keyword>
<feature type="compositionally biased region" description="Low complexity" evidence="1">
    <location>
        <begin position="389"/>
        <end position="417"/>
    </location>
</feature>
<feature type="transmembrane region" description="Helical" evidence="2">
    <location>
        <begin position="333"/>
        <end position="353"/>
    </location>
</feature>
<feature type="transmembrane region" description="Helical" evidence="2">
    <location>
        <begin position="286"/>
        <end position="304"/>
    </location>
</feature>
<feature type="transmembrane region" description="Helical" evidence="2">
    <location>
        <begin position="188"/>
        <end position="208"/>
    </location>
</feature>
<feature type="domain" description="Acyltransferase 3" evidence="3">
    <location>
        <begin position="15"/>
        <end position="352"/>
    </location>
</feature>
<feature type="transmembrane region" description="Helical" evidence="2">
    <location>
        <begin position="220"/>
        <end position="239"/>
    </location>
</feature>
<dbReference type="Pfam" id="PF01757">
    <property type="entry name" value="Acyl_transf_3"/>
    <property type="match status" value="1"/>
</dbReference>
<reference evidence="4 5" key="1">
    <citation type="submission" date="2016-11" db="EMBL/GenBank/DDBJ databases">
        <authorList>
            <person name="Jaros S."/>
            <person name="Januszkiewicz K."/>
            <person name="Wedrychowicz H."/>
        </authorList>
    </citation>
    <scope>NUCLEOTIDE SEQUENCE [LARGE SCALE GENOMIC DNA]</scope>
    <source>
        <strain evidence="4 5">DSM 46144</strain>
    </source>
</reference>
<evidence type="ECO:0000256" key="2">
    <source>
        <dbReference type="SAM" id="Phobius"/>
    </source>
</evidence>
<dbReference type="AlphaFoldDB" id="A0A1M7Q7I0"/>
<dbReference type="InterPro" id="IPR002656">
    <property type="entry name" value="Acyl_transf_3_dom"/>
</dbReference>
<accession>A0A1M7Q7I0</accession>
<dbReference type="EMBL" id="FRCS01000004">
    <property type="protein sequence ID" value="SHN26285.1"/>
    <property type="molecule type" value="Genomic_DNA"/>
</dbReference>
<feature type="transmembrane region" description="Helical" evidence="2">
    <location>
        <begin position="138"/>
        <end position="156"/>
    </location>
</feature>
<organism evidence="4 5">
    <name type="scientific">Cryptosporangium aurantiacum</name>
    <dbReference type="NCBI Taxonomy" id="134849"/>
    <lineage>
        <taxon>Bacteria</taxon>
        <taxon>Bacillati</taxon>
        <taxon>Actinomycetota</taxon>
        <taxon>Actinomycetes</taxon>
        <taxon>Cryptosporangiales</taxon>
        <taxon>Cryptosporangiaceae</taxon>
        <taxon>Cryptosporangium</taxon>
    </lineage>
</organism>
<keyword evidence="4" id="KW-0808">Transferase</keyword>
<feature type="transmembrane region" description="Helical" evidence="2">
    <location>
        <begin position="38"/>
        <end position="58"/>
    </location>
</feature>
<feature type="region of interest" description="Disordered" evidence="1">
    <location>
        <begin position="389"/>
        <end position="444"/>
    </location>
</feature>
<feature type="transmembrane region" description="Helical" evidence="2">
    <location>
        <begin position="163"/>
        <end position="182"/>
    </location>
</feature>